<protein>
    <recommendedName>
        <fullName evidence="4">Conjugal transfer protein</fullName>
    </recommendedName>
</protein>
<evidence type="ECO:0000313" key="2">
    <source>
        <dbReference type="EMBL" id="GAA4364131.1"/>
    </source>
</evidence>
<evidence type="ECO:0008006" key="4">
    <source>
        <dbReference type="Google" id="ProtNLM"/>
    </source>
</evidence>
<keyword evidence="1" id="KW-0732">Signal</keyword>
<organism evidence="2 3">
    <name type="scientific">Hymenobacter saemangeumensis</name>
    <dbReference type="NCBI Taxonomy" id="1084522"/>
    <lineage>
        <taxon>Bacteria</taxon>
        <taxon>Pseudomonadati</taxon>
        <taxon>Bacteroidota</taxon>
        <taxon>Cytophagia</taxon>
        <taxon>Cytophagales</taxon>
        <taxon>Hymenobacteraceae</taxon>
        <taxon>Hymenobacter</taxon>
    </lineage>
</organism>
<name>A0ABP8IND8_9BACT</name>
<feature type="signal peptide" evidence="1">
    <location>
        <begin position="1"/>
        <end position="25"/>
    </location>
</feature>
<dbReference type="Proteomes" id="UP001501153">
    <property type="component" value="Unassembled WGS sequence"/>
</dbReference>
<evidence type="ECO:0000256" key="1">
    <source>
        <dbReference type="SAM" id="SignalP"/>
    </source>
</evidence>
<gene>
    <name evidence="2" type="ORF">GCM10023185_33370</name>
</gene>
<evidence type="ECO:0000313" key="3">
    <source>
        <dbReference type="Proteomes" id="UP001501153"/>
    </source>
</evidence>
<comment type="caution">
    <text evidence="2">The sequence shown here is derived from an EMBL/GenBank/DDBJ whole genome shotgun (WGS) entry which is preliminary data.</text>
</comment>
<reference evidence="3" key="1">
    <citation type="journal article" date="2019" name="Int. J. Syst. Evol. Microbiol.">
        <title>The Global Catalogue of Microorganisms (GCM) 10K type strain sequencing project: providing services to taxonomists for standard genome sequencing and annotation.</title>
        <authorList>
            <consortium name="The Broad Institute Genomics Platform"/>
            <consortium name="The Broad Institute Genome Sequencing Center for Infectious Disease"/>
            <person name="Wu L."/>
            <person name="Ma J."/>
        </authorList>
    </citation>
    <scope>NUCLEOTIDE SEQUENCE [LARGE SCALE GENOMIC DNA]</scope>
    <source>
        <strain evidence="3">JCM 17923</strain>
    </source>
</reference>
<feature type="chain" id="PRO_5046691498" description="Conjugal transfer protein" evidence="1">
    <location>
        <begin position="26"/>
        <end position="294"/>
    </location>
</feature>
<keyword evidence="3" id="KW-1185">Reference proteome</keyword>
<accession>A0ABP8IND8</accession>
<sequence>MFMKPRIALVILGLSALVLVNAVQAQMVVNDPPHMGIHIGQFAKQLKQWGETVKNYQVIKDARQIAGVTRDITGQVKQLTSEGLELQRQIQADLRKVESVKDLRYANPLELFGRAMAMNTSSQADYMPPVNKARRLRQALQGRTEQDVETVYQAFSGLDIGRNGAQSFTYREYKNMRQEAFASAYAYEEVLKKKNVETAFNYQKIADEMTAQSVELMATLKNPGRYSMTEAERLRAMGQANDNMVKALQLRQEADRLIQEAGKPGPARQAVESAYRDQLLQSQLLRSISRSSRF</sequence>
<dbReference type="EMBL" id="BAABGZ010000070">
    <property type="protein sequence ID" value="GAA4364131.1"/>
    <property type="molecule type" value="Genomic_DNA"/>
</dbReference>
<proteinExistence type="predicted"/>